<gene>
    <name evidence="3" type="ORF">SAMN05216277_11749</name>
</gene>
<feature type="region of interest" description="Disordered" evidence="1">
    <location>
        <begin position="198"/>
        <end position="227"/>
    </location>
</feature>
<proteinExistence type="predicted"/>
<feature type="compositionally biased region" description="Acidic residues" evidence="1">
    <location>
        <begin position="69"/>
        <end position="99"/>
    </location>
</feature>
<evidence type="ECO:0000256" key="1">
    <source>
        <dbReference type="SAM" id="MobiDB-lite"/>
    </source>
</evidence>
<dbReference type="Pfam" id="PF14321">
    <property type="entry name" value="DUF4382"/>
    <property type="match status" value="1"/>
</dbReference>
<feature type="compositionally biased region" description="Polar residues" evidence="1">
    <location>
        <begin position="207"/>
        <end position="227"/>
    </location>
</feature>
<sequence>MHDTTTSRRTYLRAAGAVGLAGITALAGCSGSTATGTLATKVKDAPGDIDDFETCVVTIQGFWVKESDGTETEESTDESTETAEGTEEVEQQDEEDVDRSDERTYYEYDEAQEADLVQLQDGETALVDERELETDTYAYLQLDVSGVDATLSDGSDADVGTPGEAPLQFKEQFEIRENQRTTFTADFTPVKRGQTGSYLLQPVASGTEVSYSDVTSTEGTATPTPSE</sequence>
<dbReference type="AlphaFoldDB" id="A0A1I5VE34"/>
<protein>
    <recommendedName>
        <fullName evidence="2">DUF4382 domain-containing protein</fullName>
    </recommendedName>
</protein>
<evidence type="ECO:0000313" key="3">
    <source>
        <dbReference type="EMBL" id="SFQ05828.1"/>
    </source>
</evidence>
<dbReference type="PROSITE" id="PS51318">
    <property type="entry name" value="TAT"/>
    <property type="match status" value="1"/>
</dbReference>
<evidence type="ECO:0000259" key="2">
    <source>
        <dbReference type="Pfam" id="PF14321"/>
    </source>
</evidence>
<feature type="region of interest" description="Disordered" evidence="1">
    <location>
        <begin position="65"/>
        <end position="100"/>
    </location>
</feature>
<dbReference type="RefSeq" id="WP_074880166.1">
    <property type="nucleotide sequence ID" value="NZ_FOXI01000017.1"/>
</dbReference>
<dbReference type="EMBL" id="FOXI01000017">
    <property type="protein sequence ID" value="SFQ05828.1"/>
    <property type="molecule type" value="Genomic_DNA"/>
</dbReference>
<reference evidence="4" key="1">
    <citation type="submission" date="2016-10" db="EMBL/GenBank/DDBJ databases">
        <authorList>
            <person name="Varghese N."/>
            <person name="Submissions S."/>
        </authorList>
    </citation>
    <scope>NUCLEOTIDE SEQUENCE [LARGE SCALE GENOMIC DNA]</scope>
    <source>
        <strain evidence="4">CGMCC 1.10329</strain>
    </source>
</reference>
<evidence type="ECO:0000313" key="4">
    <source>
        <dbReference type="Proteomes" id="UP000183769"/>
    </source>
</evidence>
<keyword evidence="4" id="KW-1185">Reference proteome</keyword>
<dbReference type="Proteomes" id="UP000183769">
    <property type="component" value="Unassembled WGS sequence"/>
</dbReference>
<feature type="domain" description="DUF4382" evidence="2">
    <location>
        <begin position="35"/>
        <end position="202"/>
    </location>
</feature>
<dbReference type="OrthoDB" id="187789at2157"/>
<dbReference type="InterPro" id="IPR025491">
    <property type="entry name" value="DUF4382"/>
</dbReference>
<accession>A0A1I5VE34</accession>
<organism evidence="3 4">
    <name type="scientific">Halolamina pelagica</name>
    <dbReference type="NCBI Taxonomy" id="699431"/>
    <lineage>
        <taxon>Archaea</taxon>
        <taxon>Methanobacteriati</taxon>
        <taxon>Methanobacteriota</taxon>
        <taxon>Stenosarchaea group</taxon>
        <taxon>Halobacteria</taxon>
        <taxon>Halobacteriales</taxon>
        <taxon>Haloferacaceae</taxon>
    </lineage>
</organism>
<name>A0A1I5VE34_9EURY</name>
<dbReference type="InterPro" id="IPR006311">
    <property type="entry name" value="TAT_signal"/>
</dbReference>